<evidence type="ECO:0000313" key="3">
    <source>
        <dbReference type="Proteomes" id="UP000243606"/>
    </source>
</evidence>
<accession>A0A1I3M483</accession>
<sequence length="86" mass="9597">MAAEILMSTRSKRSHQINAALWRILVGCLGLYPTLLLVLSVLAPLTRDLSFPLMVLVEVVVLVPFTQLISFPLAGWLVARLRQINQ</sequence>
<dbReference type="Proteomes" id="UP000243606">
    <property type="component" value="Unassembled WGS sequence"/>
</dbReference>
<dbReference type="AlphaFoldDB" id="A0A1I3M483"/>
<evidence type="ECO:0000313" key="2">
    <source>
        <dbReference type="EMBL" id="SFI91772.1"/>
    </source>
</evidence>
<reference evidence="3" key="1">
    <citation type="submission" date="2016-10" db="EMBL/GenBank/DDBJ databases">
        <authorList>
            <person name="Varghese N."/>
            <person name="Submissions S."/>
        </authorList>
    </citation>
    <scope>NUCLEOTIDE SEQUENCE [LARGE SCALE GENOMIC DNA]</scope>
    <source>
        <strain evidence="3">LMG 24016</strain>
    </source>
</reference>
<feature type="transmembrane region" description="Helical" evidence="1">
    <location>
        <begin position="55"/>
        <end position="79"/>
    </location>
</feature>
<feature type="transmembrane region" description="Helical" evidence="1">
    <location>
        <begin position="20"/>
        <end position="43"/>
    </location>
</feature>
<keyword evidence="3" id="KW-1185">Reference proteome</keyword>
<dbReference type="EMBL" id="FOQL01000004">
    <property type="protein sequence ID" value="SFI91772.1"/>
    <property type="molecule type" value="Genomic_DNA"/>
</dbReference>
<protein>
    <submittedName>
        <fullName evidence="2">Uncharacterized protein</fullName>
    </submittedName>
</protein>
<organism evidence="2 3">
    <name type="scientific">Pseudomonas guineae</name>
    <dbReference type="NCBI Taxonomy" id="425504"/>
    <lineage>
        <taxon>Bacteria</taxon>
        <taxon>Pseudomonadati</taxon>
        <taxon>Pseudomonadota</taxon>
        <taxon>Gammaproteobacteria</taxon>
        <taxon>Pseudomonadales</taxon>
        <taxon>Pseudomonadaceae</taxon>
        <taxon>Pseudomonas</taxon>
    </lineage>
</organism>
<evidence type="ECO:0000256" key="1">
    <source>
        <dbReference type="SAM" id="Phobius"/>
    </source>
</evidence>
<keyword evidence="1" id="KW-1133">Transmembrane helix</keyword>
<keyword evidence="1" id="KW-0472">Membrane</keyword>
<name>A0A1I3M483_9PSED</name>
<keyword evidence="1" id="KW-0812">Transmembrane</keyword>
<gene>
    <name evidence="2" type="ORF">SAMN05216206_3162</name>
</gene>
<dbReference type="STRING" id="425504.SAMN05216206_3162"/>
<proteinExistence type="predicted"/>